<protein>
    <submittedName>
        <fullName evidence="4">F-box/kelch-repeat protein At3g23880-like</fullName>
    </submittedName>
</protein>
<feature type="transmembrane region" description="Helical" evidence="1">
    <location>
        <begin position="76"/>
        <end position="96"/>
    </location>
</feature>
<dbReference type="RefSeq" id="XP_016457654.1">
    <property type="nucleotide sequence ID" value="XM_016602168.2"/>
</dbReference>
<dbReference type="InterPro" id="IPR006527">
    <property type="entry name" value="F-box-assoc_dom_typ1"/>
</dbReference>
<dbReference type="PROSITE" id="PS50181">
    <property type="entry name" value="FBOX"/>
    <property type="match status" value="1"/>
</dbReference>
<evidence type="ECO:0000256" key="1">
    <source>
        <dbReference type="SAM" id="Phobius"/>
    </source>
</evidence>
<dbReference type="AlphaFoldDB" id="A0A1S3YZN3"/>
<dbReference type="OrthoDB" id="591557at2759"/>
<dbReference type="PANTHER" id="PTHR31672:SF13">
    <property type="entry name" value="F-BOX PROTEIN CPR30-LIKE"/>
    <property type="match status" value="1"/>
</dbReference>
<gene>
    <name evidence="4" type="primary">LOC107781470</name>
</gene>
<evidence type="ECO:0000313" key="4">
    <source>
        <dbReference type="RefSeq" id="XP_016457654.1"/>
    </source>
</evidence>
<dbReference type="SUPFAM" id="SSF81383">
    <property type="entry name" value="F-box domain"/>
    <property type="match status" value="1"/>
</dbReference>
<dbReference type="PaxDb" id="4097-A0A1S3YZN3"/>
<name>A0A1S3YZN3_TOBAC</name>
<dbReference type="NCBIfam" id="TIGR01640">
    <property type="entry name" value="F_box_assoc_1"/>
    <property type="match status" value="1"/>
</dbReference>
<organism evidence="3 4">
    <name type="scientific">Nicotiana tabacum</name>
    <name type="common">Common tobacco</name>
    <dbReference type="NCBI Taxonomy" id="4097"/>
    <lineage>
        <taxon>Eukaryota</taxon>
        <taxon>Viridiplantae</taxon>
        <taxon>Streptophyta</taxon>
        <taxon>Embryophyta</taxon>
        <taxon>Tracheophyta</taxon>
        <taxon>Spermatophyta</taxon>
        <taxon>Magnoliopsida</taxon>
        <taxon>eudicotyledons</taxon>
        <taxon>Gunneridae</taxon>
        <taxon>Pentapetalae</taxon>
        <taxon>asterids</taxon>
        <taxon>lamiids</taxon>
        <taxon>Solanales</taxon>
        <taxon>Solanaceae</taxon>
        <taxon>Nicotianoideae</taxon>
        <taxon>Nicotianeae</taxon>
        <taxon>Nicotiana</taxon>
    </lineage>
</organism>
<keyword evidence="1" id="KW-0812">Transmembrane</keyword>
<dbReference type="KEGG" id="nta:107781470"/>
<reference evidence="3" key="1">
    <citation type="journal article" date="2014" name="Nat. Commun.">
        <title>The tobacco genome sequence and its comparison with those of tomato and potato.</title>
        <authorList>
            <person name="Sierro N."/>
            <person name="Battey J.N."/>
            <person name="Ouadi S."/>
            <person name="Bakaher N."/>
            <person name="Bovet L."/>
            <person name="Willig A."/>
            <person name="Goepfert S."/>
            <person name="Peitsch M.C."/>
            <person name="Ivanov N.V."/>
        </authorList>
    </citation>
    <scope>NUCLEOTIDE SEQUENCE [LARGE SCALE GENOMIC DNA]</scope>
</reference>
<keyword evidence="1" id="KW-1133">Transmembrane helix</keyword>
<dbReference type="Proteomes" id="UP000790787">
    <property type="component" value="Chromosome 7"/>
</dbReference>
<dbReference type="InterPro" id="IPR036047">
    <property type="entry name" value="F-box-like_dom_sf"/>
</dbReference>
<evidence type="ECO:0000259" key="2">
    <source>
        <dbReference type="PROSITE" id="PS50181"/>
    </source>
</evidence>
<dbReference type="InterPro" id="IPR017451">
    <property type="entry name" value="F-box-assoc_interact_dom"/>
</dbReference>
<dbReference type="InterPro" id="IPR050796">
    <property type="entry name" value="SCF_F-box_component"/>
</dbReference>
<dbReference type="OMA" id="KYCDALF"/>
<sequence length="399" mass="44835">MATSNDIKTSITKDQMQIPNFPIEIIIEILSRLPVKSLLKFKGVSKSWLSLISSSQFVKSHLKISETKNNFSHKKLLLLSMYLPHTLYSCPLYSVLHEKFISSVDELYIPWNRSNIIAGVGSCNGLFFMCIGMYTFNLFLWNPSTRKTKKLPFSGHEYSRCDVTYGFGYDESTDDYKVVEIYGVYGVQYVYGANIKIYSLKANSWKMMNKYCDALFSSDSGVFLNGSLHWAVAHSNGYWDIVSLSLKNEKYGNLALPKYDPGNCNSSISKPLGDSTDFEPGILNWALGKLKGCLSLFCDYYKVKLDVWVMKEYNVKESWTKLVSLPYTVAGIGSRISPLCISEKGEVMLHDGSRVMVYNAGDNVYKSVEIHSMDTGVGAATVYAESLISPNLDSTENTL</sequence>
<dbReference type="PANTHER" id="PTHR31672">
    <property type="entry name" value="BNACNNG10540D PROTEIN"/>
    <property type="match status" value="1"/>
</dbReference>
<evidence type="ECO:0000313" key="3">
    <source>
        <dbReference type="Proteomes" id="UP000790787"/>
    </source>
</evidence>
<dbReference type="GeneID" id="107781470"/>
<feature type="domain" description="F-box" evidence="2">
    <location>
        <begin position="15"/>
        <end position="61"/>
    </location>
</feature>
<dbReference type="STRING" id="4097.A0A1S3YZN3"/>
<dbReference type="RefSeq" id="XP_016457654.1">
    <property type="nucleotide sequence ID" value="XM_016602168.1"/>
</dbReference>
<accession>A0A1S3YZN3</accession>
<feature type="transmembrane region" description="Helical" evidence="1">
    <location>
        <begin position="116"/>
        <end position="140"/>
    </location>
</feature>
<dbReference type="Pfam" id="PF00646">
    <property type="entry name" value="F-box"/>
    <property type="match status" value="1"/>
</dbReference>
<keyword evidence="3" id="KW-1185">Reference proteome</keyword>
<proteinExistence type="predicted"/>
<keyword evidence="1" id="KW-0472">Membrane</keyword>
<reference evidence="4" key="2">
    <citation type="submission" date="2025-08" db="UniProtKB">
        <authorList>
            <consortium name="RefSeq"/>
        </authorList>
    </citation>
    <scope>IDENTIFICATION</scope>
    <source>
        <tissue evidence="4">Leaf</tissue>
    </source>
</reference>
<dbReference type="SMART" id="SM00256">
    <property type="entry name" value="FBOX"/>
    <property type="match status" value="1"/>
</dbReference>
<dbReference type="InterPro" id="IPR001810">
    <property type="entry name" value="F-box_dom"/>
</dbReference>
<dbReference type="CDD" id="cd22157">
    <property type="entry name" value="F-box_AtFBW1-like"/>
    <property type="match status" value="1"/>
</dbReference>
<dbReference type="Gene3D" id="1.20.1280.50">
    <property type="match status" value="1"/>
</dbReference>
<dbReference type="Pfam" id="PF07734">
    <property type="entry name" value="FBA_1"/>
    <property type="match status" value="1"/>
</dbReference>